<dbReference type="Pfam" id="PF13499">
    <property type="entry name" value="EF-hand_7"/>
    <property type="match status" value="1"/>
</dbReference>
<dbReference type="PROSITE" id="PS00018">
    <property type="entry name" value="EF_HAND_1"/>
    <property type="match status" value="1"/>
</dbReference>
<feature type="domain" description="EF-hand" evidence="2">
    <location>
        <begin position="118"/>
        <end position="153"/>
    </location>
</feature>
<dbReference type="GO" id="GO:0005509">
    <property type="term" value="F:calcium ion binding"/>
    <property type="evidence" value="ECO:0007669"/>
    <property type="project" value="InterPro"/>
</dbReference>
<keyword evidence="1" id="KW-0106">Calcium</keyword>
<sequence>MLFNLSTVKKAFDNAADGKHYLTSDDSEICLIELFGQRPSQRLMNHLSDNFDVSVNGNPVGISLPKLISFVKNDLCCPLDKKEGPTRQELLALFQALDSRGYNFVTMKDFLSRANSRLLRGSLRMAFKVFDIDGDGRVSYRDFVEGIVSGEMVNL</sequence>
<dbReference type="InterPro" id="IPR002048">
    <property type="entry name" value="EF_hand_dom"/>
</dbReference>
<dbReference type="Gene3D" id="1.10.238.10">
    <property type="entry name" value="EF-hand"/>
    <property type="match status" value="1"/>
</dbReference>
<dbReference type="OrthoDB" id="26525at2759"/>
<dbReference type="EMBL" id="UXSR01005453">
    <property type="protein sequence ID" value="VDD82101.1"/>
    <property type="molecule type" value="Genomic_DNA"/>
</dbReference>
<protein>
    <submittedName>
        <fullName evidence="5">EF-hand domain-containing protein</fullName>
    </submittedName>
</protein>
<evidence type="ECO:0000313" key="5">
    <source>
        <dbReference type="WBParaSite" id="MCU_005194-RA"/>
    </source>
</evidence>
<name>A0A0R3UKI2_MESCO</name>
<dbReference type="WBParaSite" id="MCU_005194-RA">
    <property type="protein sequence ID" value="MCU_005194-RA"/>
    <property type="gene ID" value="MCU_005194"/>
</dbReference>
<evidence type="ECO:0000313" key="4">
    <source>
        <dbReference type="Proteomes" id="UP000267029"/>
    </source>
</evidence>
<dbReference type="PROSITE" id="PS50222">
    <property type="entry name" value="EF_HAND_2"/>
    <property type="match status" value="1"/>
</dbReference>
<reference evidence="3 4" key="1">
    <citation type="submission" date="2018-10" db="EMBL/GenBank/DDBJ databases">
        <authorList>
            <consortium name="Pathogen Informatics"/>
        </authorList>
    </citation>
    <scope>NUCLEOTIDE SEQUENCE [LARGE SCALE GENOMIC DNA]</scope>
</reference>
<gene>
    <name evidence="3" type="ORF">MCOS_LOCUS8104</name>
</gene>
<dbReference type="Proteomes" id="UP000267029">
    <property type="component" value="Unassembled WGS sequence"/>
</dbReference>
<dbReference type="SMART" id="SM00054">
    <property type="entry name" value="EFh"/>
    <property type="match status" value="1"/>
</dbReference>
<dbReference type="InterPro" id="IPR018247">
    <property type="entry name" value="EF_Hand_1_Ca_BS"/>
</dbReference>
<evidence type="ECO:0000259" key="2">
    <source>
        <dbReference type="PROSITE" id="PS50222"/>
    </source>
</evidence>
<dbReference type="InterPro" id="IPR011992">
    <property type="entry name" value="EF-hand-dom_pair"/>
</dbReference>
<evidence type="ECO:0000256" key="1">
    <source>
        <dbReference type="ARBA" id="ARBA00022837"/>
    </source>
</evidence>
<organism evidence="3 4">
    <name type="scientific">Mesocestoides corti</name>
    <name type="common">Flatworm</name>
    <dbReference type="NCBI Taxonomy" id="53468"/>
    <lineage>
        <taxon>Eukaryota</taxon>
        <taxon>Metazoa</taxon>
        <taxon>Spiralia</taxon>
        <taxon>Lophotrochozoa</taxon>
        <taxon>Platyhelminthes</taxon>
        <taxon>Cestoda</taxon>
        <taxon>Eucestoda</taxon>
        <taxon>Cyclophyllidea</taxon>
        <taxon>Mesocestoididae</taxon>
        <taxon>Mesocestoides</taxon>
    </lineage>
</organism>
<dbReference type="AlphaFoldDB" id="A0A0R3UKI2"/>
<reference evidence="5" key="2">
    <citation type="submission" date="2019-11" db="UniProtKB">
        <authorList>
            <consortium name="WormBaseParasite"/>
        </authorList>
    </citation>
    <scope>IDENTIFICATION</scope>
</reference>
<dbReference type="SUPFAM" id="SSF47473">
    <property type="entry name" value="EF-hand"/>
    <property type="match status" value="1"/>
</dbReference>
<keyword evidence="4" id="KW-1185">Reference proteome</keyword>
<evidence type="ECO:0000313" key="3">
    <source>
        <dbReference type="EMBL" id="VDD82101.1"/>
    </source>
</evidence>
<dbReference type="STRING" id="53468.A0A0R3UKI2"/>
<proteinExistence type="predicted"/>
<accession>A0A0R3UKI2</accession>